<dbReference type="NCBIfam" id="TIGR01484">
    <property type="entry name" value="HAD-SF-IIB"/>
    <property type="match status" value="1"/>
</dbReference>
<dbReference type="Gene3D" id="1.20.1250.20">
    <property type="entry name" value="MFS general substrate transporter like domains"/>
    <property type="match status" value="1"/>
</dbReference>
<dbReference type="CDD" id="cd17321">
    <property type="entry name" value="MFS_MMR_MDR_like"/>
    <property type="match status" value="1"/>
</dbReference>
<sequence length="868" mass="92823">MKRSQTPEKAIALEAKREKAVAKKLRFKNREELRELYRIGNPDKYTSDDIWLFVVSCFGVVLVMAAMASLNTVLPDIAMDAKASQSQLTWIVDAYTLALAGLLLPAGAIGDRFGRKGVFIGGLIVFTIGCLVPIWWDTANALIAARAVSGLGAAFVMPSTLSILASRVPSRRRPLAIAIWGASAGVGAVLGLVGSGVILLKFEWKGIFVALAAFATLIAICSFTIEESKEKNPPRFDPLGAVLSAIGIALLVLGLIEAPTAGWGHPGIIVCFIASIAFISGFIAWQLKCDHPLLDVRLFANRGFGSGSLSLLVQFAATFGVFYTLVQFMQLIQGYSPIKSAFSMAPLVPPCIIFALISIWATRKIGQKWLLVLGHLILAAALLMMIGVTRDTGYWYITVHMLIFATGLGLTAAPATTAIMLQTPEKKYGVASAVNDAAREIGAALGIALTGSILTTFYSDQVTSIANKVRDSLNMAAQMGAGQPGGGAKAHDAITGGLAGAQSVAEQLTHNPMTQQLAGKLVSDAQTAFVDGQMWASIVLAILQIVTAIILAFWAPGFHTVKSQKDEEALNNAKHSIPIPLMVALDQAATRRHLLVATDFDGTLAPLVSNPKKSTPIPGVLEALEILADVPHTKAAIVSGRDLASLRKVAPVSREVTLVGSHGAEISDEEQDLSKEQEALLKHLTEEVKQASKLIHGSHVEEKKYAVALHIRTAKKSANAAKQAAALEDRLAAIPGVTVARGKMVSEFAVISATKDAALESIAKRWEKGADAVLYLGDDVTDEHIFTGLPARLACPATEIITVKVGEGETAAQYRVDNELIAAAAIDYLCEERDRFAEDHFTKRDRKQHRKNVRNRTVKRIVATVPGR</sequence>
<gene>
    <name evidence="9" type="primary">qacA_2</name>
    <name evidence="9" type="ORF">LC603019_01191</name>
</gene>
<dbReference type="OrthoDB" id="9781469at2"/>
<feature type="transmembrane region" description="Helical" evidence="7">
    <location>
        <begin position="534"/>
        <end position="555"/>
    </location>
</feature>
<feature type="transmembrane region" description="Helical" evidence="7">
    <location>
        <begin position="117"/>
        <end position="136"/>
    </location>
</feature>
<keyword evidence="6" id="KW-0175">Coiled coil</keyword>
<keyword evidence="2" id="KW-0813">Transport</keyword>
<dbReference type="GO" id="GO:0022857">
    <property type="term" value="F:transmembrane transporter activity"/>
    <property type="evidence" value="ECO:0007669"/>
    <property type="project" value="InterPro"/>
</dbReference>
<keyword evidence="3 7" id="KW-0812">Transmembrane</keyword>
<accession>A0A5E3ZZB5</accession>
<feature type="transmembrane region" description="Helical" evidence="7">
    <location>
        <begin position="369"/>
        <end position="388"/>
    </location>
</feature>
<dbReference type="InterPro" id="IPR020846">
    <property type="entry name" value="MFS_dom"/>
</dbReference>
<dbReference type="Pfam" id="PF02358">
    <property type="entry name" value="Trehalose_PPase"/>
    <property type="match status" value="1"/>
</dbReference>
<feature type="transmembrane region" description="Helical" evidence="7">
    <location>
        <begin position="394"/>
        <end position="421"/>
    </location>
</feature>
<dbReference type="PANTHER" id="PTHR42718:SF9">
    <property type="entry name" value="MAJOR FACILITATOR SUPERFAMILY MULTIDRUG TRANSPORTER MFSC"/>
    <property type="match status" value="1"/>
</dbReference>
<comment type="subcellular location">
    <subcellularLocation>
        <location evidence="1">Cell membrane</location>
        <topology evidence="1">Multi-pass membrane protein</topology>
    </subcellularLocation>
</comment>
<evidence type="ECO:0000256" key="5">
    <source>
        <dbReference type="ARBA" id="ARBA00023136"/>
    </source>
</evidence>
<dbReference type="GO" id="GO:0005886">
    <property type="term" value="C:plasma membrane"/>
    <property type="evidence" value="ECO:0007669"/>
    <property type="project" value="UniProtKB-SubCell"/>
</dbReference>
<dbReference type="InterPro" id="IPR036412">
    <property type="entry name" value="HAD-like_sf"/>
</dbReference>
<feature type="transmembrane region" description="Helical" evidence="7">
    <location>
        <begin position="177"/>
        <end position="200"/>
    </location>
</feature>
<dbReference type="PROSITE" id="PS50850">
    <property type="entry name" value="MFS"/>
    <property type="match status" value="1"/>
</dbReference>
<name>A0A5E3ZZB5_9ACTN</name>
<feature type="transmembrane region" description="Helical" evidence="7">
    <location>
        <begin position="441"/>
        <end position="459"/>
    </location>
</feature>
<evidence type="ECO:0000259" key="8">
    <source>
        <dbReference type="PROSITE" id="PS50850"/>
    </source>
</evidence>
<protein>
    <submittedName>
        <fullName evidence="9">Antiseptic resistance protein</fullName>
    </submittedName>
</protein>
<feature type="domain" description="Major facilitator superfamily (MFS) profile" evidence="8">
    <location>
        <begin position="52"/>
        <end position="559"/>
    </location>
</feature>
<dbReference type="RefSeq" id="WP_053962240.1">
    <property type="nucleotide sequence ID" value="NZ_CAJPTR010000049.1"/>
</dbReference>
<dbReference type="SUPFAM" id="SSF103473">
    <property type="entry name" value="MFS general substrate transporter"/>
    <property type="match status" value="1"/>
</dbReference>
<dbReference type="EMBL" id="LR584267">
    <property type="protein sequence ID" value="VHO01150.1"/>
    <property type="molecule type" value="Genomic_DNA"/>
</dbReference>
<dbReference type="Gene3D" id="3.40.50.1000">
    <property type="entry name" value="HAD superfamily/HAD-like"/>
    <property type="match status" value="1"/>
</dbReference>
<feature type="transmembrane region" description="Helical" evidence="7">
    <location>
        <begin position="142"/>
        <end position="165"/>
    </location>
</feature>
<keyword evidence="10" id="KW-1185">Reference proteome</keyword>
<evidence type="ECO:0000256" key="4">
    <source>
        <dbReference type="ARBA" id="ARBA00022989"/>
    </source>
</evidence>
<dbReference type="GeneID" id="84895098"/>
<dbReference type="PRINTS" id="PR01036">
    <property type="entry name" value="TCRTETB"/>
</dbReference>
<evidence type="ECO:0000256" key="6">
    <source>
        <dbReference type="SAM" id="Coils"/>
    </source>
</evidence>
<dbReference type="GO" id="GO:0005992">
    <property type="term" value="P:trehalose biosynthetic process"/>
    <property type="evidence" value="ECO:0007669"/>
    <property type="project" value="InterPro"/>
</dbReference>
<evidence type="ECO:0000256" key="3">
    <source>
        <dbReference type="ARBA" id="ARBA00022692"/>
    </source>
</evidence>
<keyword evidence="5 7" id="KW-0472">Membrane</keyword>
<dbReference type="SUPFAM" id="SSF56784">
    <property type="entry name" value="HAD-like"/>
    <property type="match status" value="1"/>
</dbReference>
<evidence type="ECO:0000313" key="9">
    <source>
        <dbReference type="EMBL" id="VHO01150.1"/>
    </source>
</evidence>
<feature type="transmembrane region" description="Helical" evidence="7">
    <location>
        <begin position="90"/>
        <end position="110"/>
    </location>
</feature>
<feature type="transmembrane region" description="Helical" evidence="7">
    <location>
        <begin position="341"/>
        <end position="362"/>
    </location>
</feature>
<dbReference type="InterPro" id="IPR011701">
    <property type="entry name" value="MFS"/>
</dbReference>
<dbReference type="PANTHER" id="PTHR42718">
    <property type="entry name" value="MAJOR FACILITATOR SUPERFAMILY MULTIDRUG TRANSPORTER MFSC"/>
    <property type="match status" value="1"/>
</dbReference>
<dbReference type="GO" id="GO:0016791">
    <property type="term" value="F:phosphatase activity"/>
    <property type="evidence" value="ECO:0007669"/>
    <property type="project" value="UniProtKB-ARBA"/>
</dbReference>
<dbReference type="InterPro" id="IPR023214">
    <property type="entry name" value="HAD_sf"/>
</dbReference>
<feature type="coiled-coil region" evidence="6">
    <location>
        <begin position="667"/>
        <end position="694"/>
    </location>
</feature>
<organism evidence="9 10">
    <name type="scientific">Lawsonella clevelandensis</name>
    <dbReference type="NCBI Taxonomy" id="1528099"/>
    <lineage>
        <taxon>Bacteria</taxon>
        <taxon>Bacillati</taxon>
        <taxon>Actinomycetota</taxon>
        <taxon>Actinomycetes</taxon>
        <taxon>Mycobacteriales</taxon>
        <taxon>Lawsonellaceae</taxon>
        <taxon>Lawsonella</taxon>
    </lineage>
</organism>
<dbReference type="InterPro" id="IPR036259">
    <property type="entry name" value="MFS_trans_sf"/>
</dbReference>
<dbReference type="Pfam" id="PF07690">
    <property type="entry name" value="MFS_1"/>
    <property type="match status" value="1"/>
</dbReference>
<dbReference type="Gene3D" id="3.30.70.1020">
    <property type="entry name" value="Trehalose-6-phosphate phosphatase related protein, domain 2"/>
    <property type="match status" value="1"/>
</dbReference>
<feature type="transmembrane region" description="Helical" evidence="7">
    <location>
        <begin position="237"/>
        <end position="256"/>
    </location>
</feature>
<dbReference type="AlphaFoldDB" id="A0A5E3ZZB5"/>
<feature type="transmembrane region" description="Helical" evidence="7">
    <location>
        <begin position="50"/>
        <end position="70"/>
    </location>
</feature>
<dbReference type="NCBIfam" id="TIGR00685">
    <property type="entry name" value="T6PP"/>
    <property type="match status" value="1"/>
</dbReference>
<dbReference type="Gene3D" id="1.20.1720.10">
    <property type="entry name" value="Multidrug resistance protein D"/>
    <property type="match status" value="1"/>
</dbReference>
<dbReference type="Proteomes" id="UP000324288">
    <property type="component" value="Chromosome"/>
</dbReference>
<reference evidence="9 10" key="1">
    <citation type="submission" date="2019-04" db="EMBL/GenBank/DDBJ databases">
        <authorList>
            <person name="Seth-Smith MB H."/>
            <person name="Seth-Smith H."/>
        </authorList>
    </citation>
    <scope>NUCLEOTIDE SEQUENCE [LARGE SCALE GENOMIC DNA]</scope>
    <source>
        <strain evidence="9">USB-603019</strain>
    </source>
</reference>
<evidence type="ECO:0000313" key="10">
    <source>
        <dbReference type="Proteomes" id="UP000324288"/>
    </source>
</evidence>
<dbReference type="InterPro" id="IPR006379">
    <property type="entry name" value="HAD-SF_hydro_IIB"/>
</dbReference>
<proteinExistence type="predicted"/>
<feature type="transmembrane region" description="Helical" evidence="7">
    <location>
        <begin position="206"/>
        <end position="225"/>
    </location>
</feature>
<feature type="transmembrane region" description="Helical" evidence="7">
    <location>
        <begin position="262"/>
        <end position="287"/>
    </location>
</feature>
<dbReference type="InterPro" id="IPR003337">
    <property type="entry name" value="Trehalose_PPase"/>
</dbReference>
<evidence type="ECO:0000256" key="1">
    <source>
        <dbReference type="ARBA" id="ARBA00004651"/>
    </source>
</evidence>
<evidence type="ECO:0000256" key="2">
    <source>
        <dbReference type="ARBA" id="ARBA00022448"/>
    </source>
</evidence>
<keyword evidence="4 7" id="KW-1133">Transmembrane helix</keyword>
<evidence type="ECO:0000256" key="7">
    <source>
        <dbReference type="SAM" id="Phobius"/>
    </source>
</evidence>
<feature type="transmembrane region" description="Helical" evidence="7">
    <location>
        <begin position="308"/>
        <end position="329"/>
    </location>
</feature>